<gene>
    <name evidence="2" type="ORF">SSLN_LOCUS14562</name>
</gene>
<feature type="compositionally biased region" description="Polar residues" evidence="1">
    <location>
        <begin position="402"/>
        <end position="413"/>
    </location>
</feature>
<evidence type="ECO:0000256" key="1">
    <source>
        <dbReference type="SAM" id="MobiDB-lite"/>
    </source>
</evidence>
<keyword evidence="3" id="KW-1185">Reference proteome</keyword>
<reference evidence="4" key="1">
    <citation type="submission" date="2016-06" db="UniProtKB">
        <authorList>
            <consortium name="WormBaseParasite"/>
        </authorList>
    </citation>
    <scope>IDENTIFICATION</scope>
</reference>
<sequence>MATRSRVFARTKFASEISSLAASTCVAKSDQYFERHPDSDYGRAPRQGVFTDGSSMHRNNTNAQKSVTSQSKLKLPTVQQQSPRHSAARSSRASHTQQPAKVTWNLKAHWHKLEEEGAEFTVSSRDSKVRVTLPTVLMPLGKPDYAARKTIRVRHFLRTVWDSTNTKGPTALFPPAPITARLRLACMNLVSKAVKDKRIHFNSTELSILFHMFFELTHRQFRSMTLAELRTFLLIQLNITHTVTLGRLARAAQMLQNDSKPYNRNGITPMEFVHLLSSLLRGNLMDKAEMAFHAMDIDGDGELRVESEIKILLKDSFDVSTAAVNADIDPLAPERETKKFLADKLGLHRGAGLRLNAFKELVTEAPWIIESLLPCIPHDLENAAFQSLFSTPTRDLRRNRHGPSTNTPPVACL</sequence>
<dbReference type="OrthoDB" id="6246870at2759"/>
<feature type="region of interest" description="Disordered" evidence="1">
    <location>
        <begin position="394"/>
        <end position="413"/>
    </location>
</feature>
<proteinExistence type="predicted"/>
<protein>
    <submittedName>
        <fullName evidence="4">EF-hand domain-containing protein</fullName>
    </submittedName>
</protein>
<dbReference type="SUPFAM" id="SSF47473">
    <property type="entry name" value="EF-hand"/>
    <property type="match status" value="1"/>
</dbReference>
<dbReference type="AlphaFoldDB" id="A0A183TDL4"/>
<reference evidence="2 3" key="2">
    <citation type="submission" date="2018-11" db="EMBL/GenBank/DDBJ databases">
        <authorList>
            <consortium name="Pathogen Informatics"/>
        </authorList>
    </citation>
    <scope>NUCLEOTIDE SEQUENCE [LARGE SCALE GENOMIC DNA]</scope>
    <source>
        <strain evidence="2 3">NST_G2</strain>
    </source>
</reference>
<evidence type="ECO:0000313" key="3">
    <source>
        <dbReference type="Proteomes" id="UP000275846"/>
    </source>
</evidence>
<dbReference type="Gene3D" id="1.10.238.10">
    <property type="entry name" value="EF-hand"/>
    <property type="match status" value="1"/>
</dbReference>
<feature type="compositionally biased region" description="Polar residues" evidence="1">
    <location>
        <begin position="52"/>
        <end position="72"/>
    </location>
</feature>
<dbReference type="EMBL" id="UYSU01039091">
    <property type="protein sequence ID" value="VDM00948.1"/>
    <property type="molecule type" value="Genomic_DNA"/>
</dbReference>
<evidence type="ECO:0000313" key="2">
    <source>
        <dbReference type="EMBL" id="VDM00948.1"/>
    </source>
</evidence>
<accession>A0A183TDL4</accession>
<name>A0A183TDL4_SCHSO</name>
<dbReference type="InterPro" id="IPR011992">
    <property type="entry name" value="EF-hand-dom_pair"/>
</dbReference>
<evidence type="ECO:0000313" key="4">
    <source>
        <dbReference type="WBParaSite" id="SSLN_0001511501-mRNA-1"/>
    </source>
</evidence>
<feature type="region of interest" description="Disordered" evidence="1">
    <location>
        <begin position="35"/>
        <end position="100"/>
    </location>
</feature>
<dbReference type="Proteomes" id="UP000275846">
    <property type="component" value="Unassembled WGS sequence"/>
</dbReference>
<dbReference type="STRING" id="70667.A0A183TDL4"/>
<dbReference type="WBParaSite" id="SSLN_0001511501-mRNA-1">
    <property type="protein sequence ID" value="SSLN_0001511501-mRNA-1"/>
    <property type="gene ID" value="SSLN_0001511501"/>
</dbReference>
<feature type="compositionally biased region" description="Low complexity" evidence="1">
    <location>
        <begin position="79"/>
        <end position="98"/>
    </location>
</feature>
<organism evidence="4">
    <name type="scientific">Schistocephalus solidus</name>
    <name type="common">Tapeworm</name>
    <dbReference type="NCBI Taxonomy" id="70667"/>
    <lineage>
        <taxon>Eukaryota</taxon>
        <taxon>Metazoa</taxon>
        <taxon>Spiralia</taxon>
        <taxon>Lophotrochozoa</taxon>
        <taxon>Platyhelminthes</taxon>
        <taxon>Cestoda</taxon>
        <taxon>Eucestoda</taxon>
        <taxon>Diphyllobothriidea</taxon>
        <taxon>Diphyllobothriidae</taxon>
        <taxon>Schistocephalus</taxon>
    </lineage>
</organism>